<dbReference type="RefSeq" id="WP_126540623.1">
    <property type="nucleotide sequence ID" value="NZ_BSPM01000002.1"/>
</dbReference>
<keyword evidence="2" id="KW-0472">Membrane</keyword>
<keyword evidence="2" id="KW-1133">Transmembrane helix</keyword>
<accession>A0A4R6R7A4</accession>
<sequence>MTGRRPARGAPRAGFVLVEALATLAIGAFVVAGLAGLITVVIRLGDRTAADLERRETIGRAVAGLEREIRGMSRGRFAGERHGDFLFAGGSDRLLFTLDRPDATGLLATAAVAYRAGVVEDRAVLLRTEAPVRPDLDDARTLVFPAPVRLYQGDLRVAFAYFAAQADGSGEVLTDDWTKPGKLPAAIRIALTDRAGTLVDSVRVPILVDAEPGCAVEGKGFCSLADQQRQGEGAAPQGEPGARPNRNRNGPAAARVR</sequence>
<feature type="compositionally biased region" description="Low complexity" evidence="1">
    <location>
        <begin position="230"/>
        <end position="242"/>
    </location>
</feature>
<dbReference type="EMBL" id="SNXY01000012">
    <property type="protein sequence ID" value="TDP81437.1"/>
    <property type="molecule type" value="Genomic_DNA"/>
</dbReference>
<feature type="transmembrane region" description="Helical" evidence="2">
    <location>
        <begin position="20"/>
        <end position="45"/>
    </location>
</feature>
<feature type="region of interest" description="Disordered" evidence="1">
    <location>
        <begin position="227"/>
        <end position="257"/>
    </location>
</feature>
<dbReference type="OrthoDB" id="8358264at2"/>
<dbReference type="AlphaFoldDB" id="A0A4R6R7A4"/>
<gene>
    <name evidence="3" type="ORF">EDD54_4305</name>
</gene>
<name>A0A4R6R7A4_9HYPH</name>
<evidence type="ECO:0000313" key="4">
    <source>
        <dbReference type="Proteomes" id="UP000294547"/>
    </source>
</evidence>
<evidence type="ECO:0000313" key="3">
    <source>
        <dbReference type="EMBL" id="TDP81437.1"/>
    </source>
</evidence>
<organism evidence="3 4">
    <name type="scientific">Oharaeibacter diazotrophicus</name>
    <dbReference type="NCBI Taxonomy" id="1920512"/>
    <lineage>
        <taxon>Bacteria</taxon>
        <taxon>Pseudomonadati</taxon>
        <taxon>Pseudomonadota</taxon>
        <taxon>Alphaproteobacteria</taxon>
        <taxon>Hyphomicrobiales</taxon>
        <taxon>Pleomorphomonadaceae</taxon>
        <taxon>Oharaeibacter</taxon>
    </lineage>
</organism>
<evidence type="ECO:0000256" key="2">
    <source>
        <dbReference type="SAM" id="Phobius"/>
    </source>
</evidence>
<comment type="caution">
    <text evidence="3">The sequence shown here is derived from an EMBL/GenBank/DDBJ whole genome shotgun (WGS) entry which is preliminary data.</text>
</comment>
<keyword evidence="2" id="KW-0812">Transmembrane</keyword>
<reference evidence="3 4" key="1">
    <citation type="submission" date="2019-03" db="EMBL/GenBank/DDBJ databases">
        <title>Genomic Encyclopedia of Type Strains, Phase IV (KMG-IV): sequencing the most valuable type-strain genomes for metagenomic binning, comparative biology and taxonomic classification.</title>
        <authorList>
            <person name="Goeker M."/>
        </authorList>
    </citation>
    <scope>NUCLEOTIDE SEQUENCE [LARGE SCALE GENOMIC DNA]</scope>
    <source>
        <strain evidence="3 4">DSM 102969</strain>
    </source>
</reference>
<keyword evidence="4" id="KW-1185">Reference proteome</keyword>
<dbReference type="Proteomes" id="UP000294547">
    <property type="component" value="Unassembled WGS sequence"/>
</dbReference>
<proteinExistence type="predicted"/>
<protein>
    <submittedName>
        <fullName evidence="3">General secretion pathway protein J</fullName>
    </submittedName>
</protein>
<evidence type="ECO:0000256" key="1">
    <source>
        <dbReference type="SAM" id="MobiDB-lite"/>
    </source>
</evidence>